<evidence type="ECO:0000259" key="2">
    <source>
        <dbReference type="Pfam" id="PF03886"/>
    </source>
</evidence>
<keyword evidence="1" id="KW-0732">Signal</keyword>
<dbReference type="eggNOG" id="COG3009">
    <property type="taxonomic scope" value="Bacteria"/>
</dbReference>
<sequence>MNRGASAMTLTLKVTLLSALLALGACSSTPITFHTLTPAQWSNSTGTDAGGIKIESISVPPQVDRPQIVVRQGNSGVAILDTQWWAASLVDELRSALVDQLANSNPRQSMLLRLEVQRFDSVPGQYALLDVKWRLRPASGSDRAPLTCRTTLQSPAGASIDDLVLAHQNNLKRFAAQIRQAVDRSSNQCPSAP</sequence>
<reference evidence="3" key="2">
    <citation type="submission" date="2023-10" db="EMBL/GenBank/DDBJ databases">
        <authorList>
            <person name="Fortmann-Grote C."/>
        </authorList>
    </citation>
    <scope>NUCLEOTIDE SEQUENCE</scope>
    <source>
        <strain evidence="3">SBW25</strain>
    </source>
</reference>
<dbReference type="InterPro" id="IPR005586">
    <property type="entry name" value="ABC_trans_aux"/>
</dbReference>
<evidence type="ECO:0000256" key="1">
    <source>
        <dbReference type="SAM" id="SignalP"/>
    </source>
</evidence>
<dbReference type="EMBL" id="AM181176">
    <property type="protein sequence ID" value="CAY47192.1"/>
    <property type="molecule type" value="Genomic_DNA"/>
</dbReference>
<dbReference type="HOGENOM" id="CLU_096001_0_1_6"/>
<proteinExistence type="predicted"/>
<reference evidence="4" key="1">
    <citation type="journal article" date="2009" name="Genome Biol.">
        <title>Genomic and genetic analyses of diversity and plant interactions of Pseudomonas fluorescens.</title>
        <authorList>
            <person name="Silby M.W."/>
            <person name="Cerdeno-Tarraga A.M."/>
            <person name="Vernikos G.S."/>
            <person name="Giddens S.R."/>
            <person name="Jackson R.W."/>
            <person name="Preston G.M."/>
            <person name="Zhang X.X."/>
            <person name="Moon C.D."/>
            <person name="Gehrig S.M."/>
            <person name="Godfrey S.A."/>
            <person name="Knight C.G."/>
            <person name="Malone J.G."/>
            <person name="Robinson Z."/>
            <person name="Spiers A.J."/>
            <person name="Harris S."/>
            <person name="Challis G.L."/>
            <person name="Yaxley A.M."/>
            <person name="Harris D."/>
            <person name="Seeger K."/>
            <person name="Murphy L."/>
            <person name="Rutter S."/>
            <person name="Squares R."/>
            <person name="Quail M.A."/>
            <person name="Saunders E."/>
            <person name="Mavromatis K."/>
            <person name="Brettin T.S."/>
            <person name="Bentley S.D."/>
            <person name="Hothersall J."/>
            <person name="Stephens E."/>
            <person name="Thomas C.M."/>
            <person name="Parkhill J."/>
            <person name="Levy S.B."/>
            <person name="Rainey P.B."/>
            <person name="Thomson N.R."/>
        </authorList>
    </citation>
    <scope>NUCLEOTIDE SEQUENCE [LARGE SCALE GENOMIC DNA]</scope>
    <source>
        <strain evidence="4">SBW25</strain>
    </source>
</reference>
<feature type="chain" id="PRO_5041196607" evidence="1">
    <location>
        <begin position="28"/>
        <end position="193"/>
    </location>
</feature>
<evidence type="ECO:0000313" key="3">
    <source>
        <dbReference type="EMBL" id="CAI2795232.1"/>
    </source>
</evidence>
<dbReference type="SUPFAM" id="SSF159594">
    <property type="entry name" value="XCC0632-like"/>
    <property type="match status" value="1"/>
</dbReference>
<protein>
    <submittedName>
        <fullName evidence="4">Puattive exported protein</fullName>
    </submittedName>
</protein>
<dbReference type="PROSITE" id="PS51257">
    <property type="entry name" value="PROKAR_LIPOPROTEIN"/>
    <property type="match status" value="1"/>
</dbReference>
<dbReference type="Proteomes" id="UP001152918">
    <property type="component" value="Chromosome"/>
</dbReference>
<feature type="signal peptide" evidence="1">
    <location>
        <begin position="1"/>
        <end position="27"/>
    </location>
</feature>
<organism evidence="4">
    <name type="scientific">Pseudomonas fluorescens (strain SBW25)</name>
    <dbReference type="NCBI Taxonomy" id="216595"/>
    <lineage>
        <taxon>Bacteria</taxon>
        <taxon>Pseudomonadati</taxon>
        <taxon>Pseudomonadota</taxon>
        <taxon>Gammaproteobacteria</taxon>
        <taxon>Pseudomonadales</taxon>
        <taxon>Pseudomonadaceae</taxon>
        <taxon>Pseudomonas</taxon>
    </lineage>
</organism>
<gene>
    <name evidence="4" type="ordered locus">PFLU_0926</name>
</gene>
<dbReference type="KEGG" id="pfs:PFLU_0926"/>
<dbReference type="AlphaFoldDB" id="C3KBX3"/>
<name>C3KBX3_PSEFS</name>
<feature type="domain" description="ABC-type transport auxiliary lipoprotein component" evidence="2">
    <location>
        <begin position="35"/>
        <end position="178"/>
    </location>
</feature>
<dbReference type="Gene3D" id="3.40.50.10610">
    <property type="entry name" value="ABC-type transport auxiliary lipoprotein component"/>
    <property type="match status" value="1"/>
</dbReference>
<dbReference type="Pfam" id="PF03886">
    <property type="entry name" value="ABC_trans_aux"/>
    <property type="match status" value="1"/>
</dbReference>
<accession>C3KBX3</accession>
<dbReference type="EMBL" id="OV986001">
    <property type="protein sequence ID" value="CAI2795232.1"/>
    <property type="molecule type" value="Genomic_DNA"/>
</dbReference>
<evidence type="ECO:0000313" key="4">
    <source>
        <dbReference type="EMBL" id="CAY47192.1"/>
    </source>
</evidence>